<keyword evidence="2 7" id="KW-0963">Cytoplasm</keyword>
<keyword evidence="10" id="KW-1185">Reference proteome</keyword>
<dbReference type="Pfam" id="PF10584">
    <property type="entry name" value="Proteasome_A_N"/>
    <property type="match status" value="1"/>
</dbReference>
<comment type="function">
    <text evidence="1">The proteasome is a multicatalytic proteinase complex which is characterized by its ability to cleave peptides with Arg, Phe, Tyr, Leu, and Glu adjacent to the leaving group at neutral or slightly basic pH. The proteasome has an ATP-dependent proteolytic activity.</text>
</comment>
<dbReference type="GO" id="GO:0019773">
    <property type="term" value="C:proteasome core complex, alpha-subunit complex"/>
    <property type="evidence" value="ECO:0007669"/>
    <property type="project" value="UniProtKB-UniRule"/>
</dbReference>
<keyword evidence="3 6" id="KW-0647">Proteasome</keyword>
<accession>F4PQC1</accession>
<evidence type="ECO:0000256" key="1">
    <source>
        <dbReference type="ARBA" id="ARBA00002000"/>
    </source>
</evidence>
<dbReference type="PANTHER" id="PTHR11599">
    <property type="entry name" value="PROTEASOME SUBUNIT ALPHA/BETA"/>
    <property type="match status" value="1"/>
</dbReference>
<sequence>MTSVGSGYDLSVSTYSPDGKIFQIEYASKAVENSGTVVAIRCKDGVVMGVEKILPSKMLCHGSNRRLHSIDLHIGIGIAGFLADARQLVNRARSEAKQYKSVYGQPIPIKVLAQRIASYNHVHTLYGSVRPFGCSITIAGIDSTGPQLFMIEPSGSCLGYYGTSMGKGKQAVKNELEKINFTEITAAEAVKTIAKIIYSVHDGDKDKDFELELSWITRESKIHQLVPKEIHDNAEAFAKQALEEANLI</sequence>
<keyword evidence="4 7" id="KW-0539">Nucleus</keyword>
<dbReference type="RefSeq" id="XP_004360435.1">
    <property type="nucleotide sequence ID" value="XM_004360378.1"/>
</dbReference>
<dbReference type="Pfam" id="PF00227">
    <property type="entry name" value="Proteasome"/>
    <property type="match status" value="1"/>
</dbReference>
<evidence type="ECO:0000256" key="7">
    <source>
        <dbReference type="RuleBase" id="RU000551"/>
    </source>
</evidence>
<dbReference type="AlphaFoldDB" id="F4PQC1"/>
<dbReference type="FunFam" id="3.60.20.10:FF:000007">
    <property type="entry name" value="Proteasome subunit alpha type"/>
    <property type="match status" value="1"/>
</dbReference>
<dbReference type="PROSITE" id="PS51475">
    <property type="entry name" value="PROTEASOME_ALPHA_2"/>
    <property type="match status" value="1"/>
</dbReference>
<evidence type="ECO:0000259" key="8">
    <source>
        <dbReference type="PROSITE" id="PS00388"/>
    </source>
</evidence>
<dbReference type="InterPro" id="IPR050115">
    <property type="entry name" value="Proteasome_alpha"/>
</dbReference>
<dbReference type="GO" id="GO:0005634">
    <property type="term" value="C:nucleus"/>
    <property type="evidence" value="ECO:0007669"/>
    <property type="project" value="UniProtKB-SubCell"/>
</dbReference>
<evidence type="ECO:0000256" key="2">
    <source>
        <dbReference type="ARBA" id="ARBA00022490"/>
    </source>
</evidence>
<dbReference type="InterPro" id="IPR001353">
    <property type="entry name" value="Proteasome_sua/b"/>
</dbReference>
<dbReference type="GO" id="GO:0010498">
    <property type="term" value="P:proteasomal protein catabolic process"/>
    <property type="evidence" value="ECO:0007669"/>
    <property type="project" value="EnsemblProtists"/>
</dbReference>
<evidence type="ECO:0000256" key="4">
    <source>
        <dbReference type="ARBA" id="ARBA00023242"/>
    </source>
</evidence>
<comment type="similarity">
    <text evidence="6 7">Belongs to the peptidase T1A family.</text>
</comment>
<organism evidence="9 10">
    <name type="scientific">Cavenderia fasciculata</name>
    <name type="common">Slime mold</name>
    <name type="synonym">Dictyostelium fasciculatum</name>
    <dbReference type="NCBI Taxonomy" id="261658"/>
    <lineage>
        <taxon>Eukaryota</taxon>
        <taxon>Amoebozoa</taxon>
        <taxon>Evosea</taxon>
        <taxon>Eumycetozoa</taxon>
        <taxon>Dictyostelia</taxon>
        <taxon>Acytosteliales</taxon>
        <taxon>Cavenderiaceae</taxon>
        <taxon>Cavenderia</taxon>
    </lineage>
</organism>
<proteinExistence type="inferred from homology"/>
<evidence type="ECO:0000313" key="9">
    <source>
        <dbReference type="EMBL" id="EGG22584.1"/>
    </source>
</evidence>
<protein>
    <recommendedName>
        <fullName evidence="7">Proteasome subunit alpha type</fullName>
    </recommendedName>
</protein>
<dbReference type="InterPro" id="IPR029055">
    <property type="entry name" value="Ntn_hydrolases_N"/>
</dbReference>
<dbReference type="SMART" id="SM00948">
    <property type="entry name" value="Proteasome_A_N"/>
    <property type="match status" value="1"/>
</dbReference>
<evidence type="ECO:0000256" key="5">
    <source>
        <dbReference type="ARBA" id="ARBA00026071"/>
    </source>
</evidence>
<dbReference type="GO" id="GO:0005737">
    <property type="term" value="C:cytoplasm"/>
    <property type="evidence" value="ECO:0007669"/>
    <property type="project" value="UniProtKB-SubCell"/>
</dbReference>
<evidence type="ECO:0000313" key="10">
    <source>
        <dbReference type="Proteomes" id="UP000007797"/>
    </source>
</evidence>
<dbReference type="OrthoDB" id="431557at2759"/>
<dbReference type="EMBL" id="GL883009">
    <property type="protein sequence ID" value="EGG22584.1"/>
    <property type="molecule type" value="Genomic_DNA"/>
</dbReference>
<name>F4PQC1_CACFS</name>
<dbReference type="PROSITE" id="PS00388">
    <property type="entry name" value="PROTEASOME_ALPHA_1"/>
    <property type="match status" value="1"/>
</dbReference>
<dbReference type="GO" id="GO:0006511">
    <property type="term" value="P:ubiquitin-dependent protein catabolic process"/>
    <property type="evidence" value="ECO:0007669"/>
    <property type="project" value="InterPro"/>
</dbReference>
<dbReference type="STRING" id="1054147.F4PQC1"/>
<dbReference type="CDD" id="cd03751">
    <property type="entry name" value="proteasome_alpha_type_3"/>
    <property type="match status" value="1"/>
</dbReference>
<dbReference type="Gene3D" id="3.60.20.10">
    <property type="entry name" value="Glutamine Phosphoribosylpyrophosphate, subunit 1, domain 1"/>
    <property type="match status" value="1"/>
</dbReference>
<comment type="subcellular location">
    <subcellularLocation>
        <location evidence="7">Cytoplasm</location>
    </subcellularLocation>
    <subcellularLocation>
        <location evidence="7">Nucleus</location>
    </subcellularLocation>
</comment>
<dbReference type="KEGG" id="dfa:DFA_04714"/>
<reference evidence="10" key="1">
    <citation type="journal article" date="2011" name="Genome Res.">
        <title>Phylogeny-wide analysis of social amoeba genomes highlights ancient origins for complex intercellular communication.</title>
        <authorList>
            <person name="Heidel A.J."/>
            <person name="Lawal H.M."/>
            <person name="Felder M."/>
            <person name="Schilde C."/>
            <person name="Helps N.R."/>
            <person name="Tunggal B."/>
            <person name="Rivero F."/>
            <person name="John U."/>
            <person name="Schleicher M."/>
            <person name="Eichinger L."/>
            <person name="Platzer M."/>
            <person name="Noegel A.A."/>
            <person name="Schaap P."/>
            <person name="Gloeckner G."/>
        </authorList>
    </citation>
    <scope>NUCLEOTIDE SEQUENCE [LARGE SCALE GENOMIC DNA]</scope>
    <source>
        <strain evidence="10">SH3</strain>
    </source>
</reference>
<feature type="domain" description="Proteasome alpha-type subunits" evidence="8">
    <location>
        <begin position="8"/>
        <end position="30"/>
    </location>
</feature>
<dbReference type="OMA" id="RVSMYMH"/>
<evidence type="ECO:0000256" key="6">
    <source>
        <dbReference type="PROSITE-ProRule" id="PRU00808"/>
    </source>
</evidence>
<evidence type="ECO:0000256" key="3">
    <source>
        <dbReference type="ARBA" id="ARBA00022942"/>
    </source>
</evidence>
<dbReference type="Proteomes" id="UP000007797">
    <property type="component" value="Unassembled WGS sequence"/>
</dbReference>
<dbReference type="GeneID" id="14874279"/>
<dbReference type="SUPFAM" id="SSF56235">
    <property type="entry name" value="N-terminal nucleophile aminohydrolases (Ntn hydrolases)"/>
    <property type="match status" value="1"/>
</dbReference>
<comment type="subunit">
    <text evidence="5">The 26S proteasome consists of a 20S proteasome core and two 19S regulatory subunits. The 20S proteasome core is composed of 28 subunits that are arranged in four stacked rings, resulting in a barrel-shaped structure. The two end rings are each formed by seven alpha subunits, and the two central rings are each formed by seven beta subunits. The catalytic chamber with the active sites is on the inside of the barrel.</text>
</comment>
<gene>
    <name evidence="9" type="primary">psmA3</name>
    <name evidence="9" type="ORF">DFA_04714</name>
</gene>
<dbReference type="InterPro" id="IPR023332">
    <property type="entry name" value="Proteasome_alpha-type"/>
</dbReference>
<dbReference type="InterPro" id="IPR000426">
    <property type="entry name" value="Proteasome_asu_N"/>
</dbReference>